<dbReference type="EMBL" id="MVBO01000125">
    <property type="protein sequence ID" value="OZJ02792.1"/>
    <property type="molecule type" value="Genomic_DNA"/>
</dbReference>
<gene>
    <name evidence="4" type="ORF">BZG36_04418</name>
</gene>
<dbReference type="InterPro" id="IPR014721">
    <property type="entry name" value="Ribsml_uS5_D2-typ_fold_subgr"/>
</dbReference>
<dbReference type="Pfam" id="PF00288">
    <property type="entry name" value="GHMP_kinases_N"/>
    <property type="match status" value="1"/>
</dbReference>
<keyword evidence="1" id="KW-0547">Nucleotide-binding</keyword>
<evidence type="ECO:0000313" key="4">
    <source>
        <dbReference type="EMBL" id="OZJ02792.1"/>
    </source>
</evidence>
<keyword evidence="5" id="KW-1185">Reference proteome</keyword>
<keyword evidence="2" id="KW-0067">ATP-binding</keyword>
<dbReference type="InterPro" id="IPR029044">
    <property type="entry name" value="Nucleotide-diphossugar_trans"/>
</dbReference>
<dbReference type="AlphaFoldDB" id="A0A261XWR5"/>
<reference evidence="4 5" key="1">
    <citation type="journal article" date="2017" name="Mycologia">
        <title>Bifiguratus adelaidae, gen. et sp. nov., a new member of Mucoromycotina in endophytic and soil-dwelling habitats.</title>
        <authorList>
            <person name="Torres-Cruz T.J."/>
            <person name="Billingsley Tobias T.L."/>
            <person name="Almatruk M."/>
            <person name="Hesse C."/>
            <person name="Kuske C.R."/>
            <person name="Desiro A."/>
            <person name="Benucci G.M."/>
            <person name="Bonito G."/>
            <person name="Stajich J.E."/>
            <person name="Dunlap C."/>
            <person name="Arnold A.E."/>
            <person name="Porras-Alfaro A."/>
        </authorList>
    </citation>
    <scope>NUCLEOTIDE SEQUENCE [LARGE SCALE GENOMIC DNA]</scope>
    <source>
        <strain evidence="4 5">AZ0501</strain>
    </source>
</reference>
<evidence type="ECO:0000256" key="1">
    <source>
        <dbReference type="ARBA" id="ARBA00022741"/>
    </source>
</evidence>
<dbReference type="GO" id="GO:0005524">
    <property type="term" value="F:ATP binding"/>
    <property type="evidence" value="ECO:0007669"/>
    <property type="project" value="UniProtKB-KW"/>
</dbReference>
<comment type="caution">
    <text evidence="4">The sequence shown here is derived from an EMBL/GenBank/DDBJ whole genome shotgun (WGS) entry which is preliminary data.</text>
</comment>
<dbReference type="InterPro" id="IPR020568">
    <property type="entry name" value="Ribosomal_Su5_D2-typ_SF"/>
</dbReference>
<dbReference type="PRINTS" id="PR00959">
    <property type="entry name" value="MEVGALKINASE"/>
</dbReference>
<evidence type="ECO:0000259" key="3">
    <source>
        <dbReference type="Pfam" id="PF00288"/>
    </source>
</evidence>
<dbReference type="InterPro" id="IPR036554">
    <property type="entry name" value="GHMP_kinase_C_sf"/>
</dbReference>
<dbReference type="Proteomes" id="UP000242875">
    <property type="component" value="Unassembled WGS sequence"/>
</dbReference>
<dbReference type="InterPro" id="IPR053034">
    <property type="entry name" value="Glucuronokinase-like"/>
</dbReference>
<feature type="domain" description="GHMP kinase N-terminal" evidence="3">
    <location>
        <begin position="356"/>
        <end position="447"/>
    </location>
</feature>
<evidence type="ECO:0000256" key="2">
    <source>
        <dbReference type="ARBA" id="ARBA00022840"/>
    </source>
</evidence>
<organism evidence="4 5">
    <name type="scientific">Bifiguratus adelaidae</name>
    <dbReference type="NCBI Taxonomy" id="1938954"/>
    <lineage>
        <taxon>Eukaryota</taxon>
        <taxon>Fungi</taxon>
        <taxon>Fungi incertae sedis</taxon>
        <taxon>Mucoromycota</taxon>
        <taxon>Mucoromycotina</taxon>
        <taxon>Endogonomycetes</taxon>
        <taxon>Endogonales</taxon>
        <taxon>Endogonales incertae sedis</taxon>
        <taxon>Bifiguratus</taxon>
    </lineage>
</organism>
<protein>
    <recommendedName>
        <fullName evidence="3">GHMP kinase N-terminal domain-containing protein</fullName>
    </recommendedName>
</protein>
<dbReference type="SUPFAM" id="SSF55060">
    <property type="entry name" value="GHMP Kinase, C-terminal domain"/>
    <property type="match status" value="1"/>
</dbReference>
<dbReference type="SUPFAM" id="SSF54211">
    <property type="entry name" value="Ribosomal protein S5 domain 2-like"/>
    <property type="match status" value="1"/>
</dbReference>
<dbReference type="SUPFAM" id="SSF53448">
    <property type="entry name" value="Nucleotide-diphospho-sugar transferases"/>
    <property type="match status" value="1"/>
</dbReference>
<dbReference type="PANTHER" id="PTHR38710:SF1">
    <property type="entry name" value="WITH PUTATIVE URIDYL PYROPHOSPHORYLASE-RELATED"/>
    <property type="match status" value="1"/>
</dbReference>
<evidence type="ECO:0000313" key="5">
    <source>
        <dbReference type="Proteomes" id="UP000242875"/>
    </source>
</evidence>
<dbReference type="Gene3D" id="3.90.550.10">
    <property type="entry name" value="Spore Coat Polysaccharide Biosynthesis Protein SpsA, Chain A"/>
    <property type="match status" value="1"/>
</dbReference>
<name>A0A261XWR5_9FUNG</name>
<dbReference type="Gene3D" id="3.30.70.890">
    <property type="entry name" value="GHMP kinase, C-terminal domain"/>
    <property type="match status" value="1"/>
</dbReference>
<dbReference type="InterPro" id="IPR006204">
    <property type="entry name" value="GHMP_kinase_N_dom"/>
</dbReference>
<proteinExistence type="predicted"/>
<sequence length="617" mass="68177">MVPRPIDATLVVIATHTGSSPLEREIKDLYTSEYLKVRGVPKALLPISGRPALSWWYDTAQKLFGSIYLVTNAHNYKHFERWASGEGLPRQQIVNCGFSQNAVADLALVTRVKNITSPIVTTSSELLFDPSDENEDFLQVLGEETAEPFEAVATDSSAIESIVALKLSQAAVSSLQSLQTQVANGEDTETVSHGNHPTVNNSTIFRDLYGFLPKDVKRAEIKPKSCMRYADDSVTLGDYNCLWKKALDHLITERHQLTGRLSLDDPIIARSYARVGLVGNPSDGYHGKTISVLISNFWAEITLIPREQSQVDYGAISILPNPVADPHHFSNLRSMAIISRTDGYDNGDRLLQACCKVFYEHCENAGLNISTQRGFKVLFETNIPRQVGLAGSSAIVNAFWKALMRFYGLTEQDISPSLQASLVLSVERDELGISAGLQDRVIQAFGGCVFMDFEKWFMERNGYGQYESIDIAHVPDLWMSYVPNPKDSGKMHNSVKQRWLAGEPEVVEAMQTFGSYAEQAKATLLEGNTRKLASLMRANFSLRRAIFGDAALGKDNLRMVEIGNAYNCAAKFSGSGGAVIGLWDGEEGQRTKDLAGLRIAMENEGYVFVHLKPTKGE</sequence>
<dbReference type="Gene3D" id="3.30.230.10">
    <property type="match status" value="1"/>
</dbReference>
<dbReference type="PANTHER" id="PTHR38710">
    <property type="entry name" value="WITH PUTATIVE URIDYL PYROPHOSPHORYLASE-RELATED"/>
    <property type="match status" value="1"/>
</dbReference>
<dbReference type="OrthoDB" id="1924968at2759"/>
<accession>A0A261XWR5</accession>